<dbReference type="OrthoDB" id="6194770at2759"/>
<proteinExistence type="predicted"/>
<dbReference type="Proteomes" id="UP000694844">
    <property type="component" value="Chromosome 2"/>
</dbReference>
<feature type="compositionally biased region" description="Pro residues" evidence="1">
    <location>
        <begin position="25"/>
        <end position="34"/>
    </location>
</feature>
<feature type="region of interest" description="Disordered" evidence="1">
    <location>
        <begin position="1"/>
        <end position="48"/>
    </location>
</feature>
<sequence length="107" mass="11455">MRNLLPNNSGSSQDSTIPVSLPGPSVAPYPPLRLVPPTTNTLPVQSPHQSVFSVGTGVGQPTWMRVPPSLLGRRIVTTINGKEQVIVFTSGGDKRNDTADKDGNWDH</sequence>
<feature type="compositionally biased region" description="Polar residues" evidence="1">
    <location>
        <begin position="1"/>
        <end position="18"/>
    </location>
</feature>
<accession>A0A8B8CVT4</accession>
<protein>
    <submittedName>
        <fullName evidence="3">Uncharacterized protein LOC111122085</fullName>
    </submittedName>
</protein>
<dbReference type="KEGG" id="cvn:111122085"/>
<organism evidence="2 3">
    <name type="scientific">Crassostrea virginica</name>
    <name type="common">Eastern oyster</name>
    <dbReference type="NCBI Taxonomy" id="6565"/>
    <lineage>
        <taxon>Eukaryota</taxon>
        <taxon>Metazoa</taxon>
        <taxon>Spiralia</taxon>
        <taxon>Lophotrochozoa</taxon>
        <taxon>Mollusca</taxon>
        <taxon>Bivalvia</taxon>
        <taxon>Autobranchia</taxon>
        <taxon>Pteriomorphia</taxon>
        <taxon>Ostreida</taxon>
        <taxon>Ostreoidea</taxon>
        <taxon>Ostreidae</taxon>
        <taxon>Crassostrea</taxon>
    </lineage>
</organism>
<dbReference type="RefSeq" id="XP_022319349.1">
    <property type="nucleotide sequence ID" value="XM_022463641.1"/>
</dbReference>
<dbReference type="AlphaFoldDB" id="A0A8B8CVT4"/>
<name>A0A8B8CVT4_CRAVI</name>
<dbReference type="GeneID" id="111122085"/>
<evidence type="ECO:0000256" key="1">
    <source>
        <dbReference type="SAM" id="MobiDB-lite"/>
    </source>
</evidence>
<keyword evidence="2" id="KW-1185">Reference proteome</keyword>
<feature type="compositionally biased region" description="Polar residues" evidence="1">
    <location>
        <begin position="37"/>
        <end position="48"/>
    </location>
</feature>
<evidence type="ECO:0000313" key="2">
    <source>
        <dbReference type="Proteomes" id="UP000694844"/>
    </source>
</evidence>
<reference evidence="3" key="1">
    <citation type="submission" date="2025-08" db="UniProtKB">
        <authorList>
            <consortium name="RefSeq"/>
        </authorList>
    </citation>
    <scope>IDENTIFICATION</scope>
    <source>
        <tissue evidence="3">Whole sample</tissue>
    </source>
</reference>
<evidence type="ECO:0000313" key="3">
    <source>
        <dbReference type="RefSeq" id="XP_022319349.1"/>
    </source>
</evidence>
<gene>
    <name evidence="3" type="primary">LOC111122085</name>
</gene>